<dbReference type="EMBL" id="CP107551">
    <property type="protein sequence ID" value="UYP17398.1"/>
    <property type="molecule type" value="Genomic_DNA"/>
</dbReference>
<sequence>MQSTPGISVSAVHKFFDGRGGRVEALTDVSFDAPAGSFTAIVGPSGCGKSTLLRMLAGLDAPTTGSVKVAGEDPDVVRRRHGVGIAFQDPALLPWRSVAANVALPLAAAGRSDPGLVAELVRLVGLGDFADARPAHLSGGMRQRASIARALVSEPDILLLDEPFGALDDMTRQNLNGLLQEIWTRRATTTLLITHSIEEAVFLADRVLLMSARPGRIRADFEIDLPRPRLPEVKRTPEFHRLCDAISDALFSPEGRLAPAGR</sequence>
<reference evidence="1" key="1">
    <citation type="submission" date="2022-10" db="EMBL/GenBank/DDBJ databases">
        <title>Rhodococcus ferula Z13 complete genome.</title>
        <authorList>
            <person name="Long X."/>
            <person name="Zang M."/>
        </authorList>
    </citation>
    <scope>NUCLEOTIDE SEQUENCE</scope>
    <source>
        <strain evidence="1">Z13</strain>
    </source>
</reference>
<gene>
    <name evidence="1" type="ORF">OED52_11835</name>
</gene>
<name>A0ACD4DCL1_9NOCA</name>
<organism evidence="1 2">
    <name type="scientific">Rhodococcus sacchari</name>
    <dbReference type="NCBI Taxonomy" id="2962047"/>
    <lineage>
        <taxon>Bacteria</taxon>
        <taxon>Bacillati</taxon>
        <taxon>Actinomycetota</taxon>
        <taxon>Actinomycetes</taxon>
        <taxon>Mycobacteriales</taxon>
        <taxon>Nocardiaceae</taxon>
        <taxon>Rhodococcus</taxon>
    </lineage>
</organism>
<protein>
    <submittedName>
        <fullName evidence="1">ABC transporter ATP-binding protein</fullName>
    </submittedName>
</protein>
<keyword evidence="2" id="KW-1185">Reference proteome</keyword>
<accession>A0ACD4DCL1</accession>
<evidence type="ECO:0000313" key="1">
    <source>
        <dbReference type="EMBL" id="UYP17398.1"/>
    </source>
</evidence>
<evidence type="ECO:0000313" key="2">
    <source>
        <dbReference type="Proteomes" id="UP001156484"/>
    </source>
</evidence>
<proteinExistence type="predicted"/>
<keyword evidence="1" id="KW-0547">Nucleotide-binding</keyword>
<dbReference type="Proteomes" id="UP001156484">
    <property type="component" value="Chromosome"/>
</dbReference>
<keyword evidence="1" id="KW-0067">ATP-binding</keyword>